<evidence type="ECO:0000313" key="1">
    <source>
        <dbReference type="EMBL" id="GMH10598.1"/>
    </source>
</evidence>
<accession>A0AAD3SFZ9</accession>
<keyword evidence="2" id="KW-1185">Reference proteome</keyword>
<proteinExistence type="predicted"/>
<dbReference type="AlphaFoldDB" id="A0AAD3SFZ9"/>
<gene>
    <name evidence="1" type="ORF">Nepgr_012439</name>
</gene>
<evidence type="ECO:0000313" key="2">
    <source>
        <dbReference type="Proteomes" id="UP001279734"/>
    </source>
</evidence>
<sequence>MVPPNDALSSIDILPYPGVNIENHDLSIPPSDGMTSEMEPASAIDPDLTPSPISCISKKYSLVASNFGEPFSSSSNAREAELLHEVDDVAGSSLGSAMQLSPVETPNSGGRIPSVDLPFAGGKGDVNSIAGSYPRIEHVLPSSSELSSLKDNGACLHVDGLIKTSSTDILKRGGEIDEAVEPGNGVVQGVDVLKFSSNSDGFSEDSQESKLKYLSPLARRVADGLTPFVVLLTSLRTRMRLSTALHLLRLSISFLGHRTHP</sequence>
<protein>
    <submittedName>
        <fullName evidence="1">Uncharacterized protein</fullName>
    </submittedName>
</protein>
<dbReference type="EMBL" id="BSYO01000010">
    <property type="protein sequence ID" value="GMH10598.1"/>
    <property type="molecule type" value="Genomic_DNA"/>
</dbReference>
<name>A0AAD3SFZ9_NEPGR</name>
<dbReference type="Proteomes" id="UP001279734">
    <property type="component" value="Unassembled WGS sequence"/>
</dbReference>
<organism evidence="1 2">
    <name type="scientific">Nepenthes gracilis</name>
    <name type="common">Slender pitcher plant</name>
    <dbReference type="NCBI Taxonomy" id="150966"/>
    <lineage>
        <taxon>Eukaryota</taxon>
        <taxon>Viridiplantae</taxon>
        <taxon>Streptophyta</taxon>
        <taxon>Embryophyta</taxon>
        <taxon>Tracheophyta</taxon>
        <taxon>Spermatophyta</taxon>
        <taxon>Magnoliopsida</taxon>
        <taxon>eudicotyledons</taxon>
        <taxon>Gunneridae</taxon>
        <taxon>Pentapetalae</taxon>
        <taxon>Caryophyllales</taxon>
        <taxon>Nepenthaceae</taxon>
        <taxon>Nepenthes</taxon>
    </lineage>
</organism>
<comment type="caution">
    <text evidence="1">The sequence shown here is derived from an EMBL/GenBank/DDBJ whole genome shotgun (WGS) entry which is preliminary data.</text>
</comment>
<reference evidence="1" key="1">
    <citation type="submission" date="2023-05" db="EMBL/GenBank/DDBJ databases">
        <title>Nepenthes gracilis genome sequencing.</title>
        <authorList>
            <person name="Fukushima K."/>
        </authorList>
    </citation>
    <scope>NUCLEOTIDE SEQUENCE</scope>
    <source>
        <strain evidence="1">SING2019-196</strain>
    </source>
</reference>